<gene>
    <name evidence="1" type="ORF">MRATA1EN22A_LOCUS21997</name>
</gene>
<sequence>MVADLSAPATFAPERVRRAFPGVGREGMLAWHAIGVSAFEVLATLAPYCCVVSKHGMRVPEPSQGLALCESREQKKQGQEANWREKNLSRDSTAYTLAVVYPSLLPTSSLSSILVSGERVSLPKCRSARKRSSGSQAPTLDLEPDAF</sequence>
<dbReference type="EMBL" id="OZ243562">
    <property type="protein sequence ID" value="CAN0497381.1"/>
    <property type="molecule type" value="Genomic_DNA"/>
</dbReference>
<protein>
    <submittedName>
        <fullName evidence="1">Uncharacterized protein</fullName>
    </submittedName>
</protein>
<evidence type="ECO:0000313" key="1">
    <source>
        <dbReference type="EMBL" id="CAN0497381.1"/>
    </source>
</evidence>
<accession>A0ACB1MIM5</accession>
<organism evidence="1 2">
    <name type="scientific">Rangifer tarandus platyrhynchus</name>
    <name type="common">Svalbard reindeer</name>
    <dbReference type="NCBI Taxonomy" id="3082113"/>
    <lineage>
        <taxon>Eukaryota</taxon>
        <taxon>Metazoa</taxon>
        <taxon>Chordata</taxon>
        <taxon>Craniata</taxon>
        <taxon>Vertebrata</taxon>
        <taxon>Euteleostomi</taxon>
        <taxon>Mammalia</taxon>
        <taxon>Eutheria</taxon>
        <taxon>Laurasiatheria</taxon>
        <taxon>Artiodactyla</taxon>
        <taxon>Ruminantia</taxon>
        <taxon>Pecora</taxon>
        <taxon>Cervidae</taxon>
        <taxon>Odocoileinae</taxon>
        <taxon>Rangifer</taxon>
    </lineage>
</organism>
<proteinExistence type="predicted"/>
<evidence type="ECO:0000313" key="2">
    <source>
        <dbReference type="Proteomes" id="UP001162501"/>
    </source>
</evidence>
<dbReference type="Proteomes" id="UP001162501">
    <property type="component" value="Chromosome 34"/>
</dbReference>
<reference evidence="1" key="1">
    <citation type="submission" date="2025-03" db="EMBL/GenBank/DDBJ databases">
        <authorList>
            <consortium name="ELIXIR-Norway"/>
            <consortium name="Elixir Norway"/>
        </authorList>
    </citation>
    <scope>NUCLEOTIDE SEQUENCE</scope>
</reference>
<name>A0ACB1MIM5_RANTA</name>